<evidence type="ECO:0000313" key="9">
    <source>
        <dbReference type="EMBL" id="KAK1604966.1"/>
    </source>
</evidence>
<dbReference type="Pfam" id="PF10551">
    <property type="entry name" value="MULE"/>
    <property type="match status" value="1"/>
</dbReference>
<dbReference type="InterPro" id="IPR007527">
    <property type="entry name" value="Znf_SWIM"/>
</dbReference>
<evidence type="ECO:0000256" key="6">
    <source>
        <dbReference type="RuleBase" id="RU367018"/>
    </source>
</evidence>
<comment type="similarity">
    <text evidence="1 6">Belongs to the FHY3/FAR1 family.</text>
</comment>
<dbReference type="PROSITE" id="PS50966">
    <property type="entry name" value="ZF_SWIM"/>
    <property type="match status" value="1"/>
</dbReference>
<dbReference type="PANTHER" id="PTHR31669">
    <property type="entry name" value="PROTEIN FAR1-RELATED SEQUENCE 10-RELATED"/>
    <property type="match status" value="1"/>
</dbReference>
<feature type="compositionally biased region" description="Pro residues" evidence="7">
    <location>
        <begin position="10"/>
        <end position="24"/>
    </location>
</feature>
<dbReference type="Proteomes" id="UP001231189">
    <property type="component" value="Unassembled WGS sequence"/>
</dbReference>
<name>A0AAD8QLD2_LOLMU</name>
<dbReference type="EMBL" id="JAUUTY010000007">
    <property type="protein sequence ID" value="KAK1604966.1"/>
    <property type="molecule type" value="Genomic_DNA"/>
</dbReference>
<dbReference type="GO" id="GO:0008270">
    <property type="term" value="F:zinc ion binding"/>
    <property type="evidence" value="ECO:0007669"/>
    <property type="project" value="UniProtKB-UniRule"/>
</dbReference>
<dbReference type="Pfam" id="PF04434">
    <property type="entry name" value="SWIM"/>
    <property type="match status" value="1"/>
</dbReference>
<keyword evidence="3 5" id="KW-0863">Zinc-finger</keyword>
<dbReference type="GO" id="GO:0005634">
    <property type="term" value="C:nucleus"/>
    <property type="evidence" value="ECO:0007669"/>
    <property type="project" value="UniProtKB-SubCell"/>
</dbReference>
<feature type="region of interest" description="Disordered" evidence="7">
    <location>
        <begin position="778"/>
        <end position="810"/>
    </location>
</feature>
<keyword evidence="6" id="KW-0539">Nucleus</keyword>
<feature type="compositionally biased region" description="Basic residues" evidence="7">
    <location>
        <begin position="801"/>
        <end position="810"/>
    </location>
</feature>
<dbReference type="SMART" id="SM00575">
    <property type="entry name" value="ZnF_PMZ"/>
    <property type="match status" value="1"/>
</dbReference>
<dbReference type="GO" id="GO:0006355">
    <property type="term" value="P:regulation of DNA-templated transcription"/>
    <property type="evidence" value="ECO:0007669"/>
    <property type="project" value="UniProtKB-UniRule"/>
</dbReference>
<evidence type="ECO:0000256" key="4">
    <source>
        <dbReference type="ARBA" id="ARBA00022833"/>
    </source>
</evidence>
<dbReference type="AlphaFoldDB" id="A0AAD8QLD2"/>
<organism evidence="9 10">
    <name type="scientific">Lolium multiflorum</name>
    <name type="common">Italian ryegrass</name>
    <name type="synonym">Lolium perenne subsp. multiflorum</name>
    <dbReference type="NCBI Taxonomy" id="4521"/>
    <lineage>
        <taxon>Eukaryota</taxon>
        <taxon>Viridiplantae</taxon>
        <taxon>Streptophyta</taxon>
        <taxon>Embryophyta</taxon>
        <taxon>Tracheophyta</taxon>
        <taxon>Spermatophyta</taxon>
        <taxon>Magnoliopsida</taxon>
        <taxon>Liliopsida</taxon>
        <taxon>Poales</taxon>
        <taxon>Poaceae</taxon>
        <taxon>BOP clade</taxon>
        <taxon>Pooideae</taxon>
        <taxon>Poodae</taxon>
        <taxon>Poeae</taxon>
        <taxon>Poeae Chloroplast Group 2 (Poeae type)</taxon>
        <taxon>Loliodinae</taxon>
        <taxon>Loliinae</taxon>
        <taxon>Lolium</taxon>
    </lineage>
</organism>
<proteinExistence type="inferred from homology"/>
<comment type="subcellular location">
    <subcellularLocation>
        <location evidence="6">Nucleus</location>
    </subcellularLocation>
</comment>
<evidence type="ECO:0000256" key="1">
    <source>
        <dbReference type="ARBA" id="ARBA00005889"/>
    </source>
</evidence>
<comment type="function">
    <text evidence="6">Putative transcription activator involved in regulating light control of development.</text>
</comment>
<protein>
    <recommendedName>
        <fullName evidence="6">Protein FAR1-RELATED SEQUENCE</fullName>
    </recommendedName>
</protein>
<keyword evidence="2 6" id="KW-0479">Metal-binding</keyword>
<feature type="domain" description="SWIM-type" evidence="8">
    <location>
        <begin position="636"/>
        <end position="672"/>
    </location>
</feature>
<keyword evidence="10" id="KW-1185">Reference proteome</keyword>
<evidence type="ECO:0000256" key="5">
    <source>
        <dbReference type="PROSITE-ProRule" id="PRU00325"/>
    </source>
</evidence>
<dbReference type="PANTHER" id="PTHR31669:SF295">
    <property type="entry name" value="PROTEIN FAR1-RELATED SEQUENCE"/>
    <property type="match status" value="1"/>
</dbReference>
<comment type="caution">
    <text evidence="9">The sequence shown here is derived from an EMBL/GenBank/DDBJ whole genome shotgun (WGS) entry which is preliminary data.</text>
</comment>
<evidence type="ECO:0000313" key="10">
    <source>
        <dbReference type="Proteomes" id="UP001231189"/>
    </source>
</evidence>
<sequence>MAHLLRSVLYPPPGHKNHLVPPPIVASSSGSNQGPRRRAAADTANARAGEPLQQPIHGRFNNPPVFFNQNPEDDQPAASGFVADSILQGFDLNKPAQTEGYDGADQDGNDAAKFVPGPNSTASAGASNVAEEDGEEICSQPVVPFVGMMFDDLEVAKQVYNDYAWKLGFGTRIGNTKYSTARGVPKDTILSRVFECVHTGKPAAECKNAAARSKEAAAKVKEASVDMSNIGEQKSRSKQAGSEMDVNESKQRNILLRCDCKAHMVVGKRNGHWSVTVFKEDHTHPMVKLAGRRRYYRSHRKVPEEDFQFLQTLHNQNITTAQIMGCLGSVHGGDPRTLGYVKRDVSNIRTMLREEVSQRDMSMVIEYFERRKAESPNFFYDTQVDSNNAVRGLFWVDGRTRALYPKYKDCVFFDTTFCTNKYNLPFAPIVGINNHTHTIVLGCALLPDETTETFKWVFERWMLAMNQMHPDHIMTDQDQAMATAIDKHMLRSFDMAENNHLNNMWKSRKTWAPVYFRKSFFPFTSTTGRSEGLNSYFKTLVRPSDSVWNFVQQYELCQNLMLDREDNAGFTMETTTAKLWGSYSIEEQALKFYTREVFDRFQKMVQSSTRFYPIHVEAEGLCFDLVPNQDLDVKTYRVAVNPEEGLYTCGCNMFEMCGLICPHIIRVMVHLNVQQIPGRYMLERWSAAATTHAPEPGTNTIRFGVPTSNTLKYNSLCRKMNQLASDACFDDDTYVAVSRIVDEASKVVATMLKAKGQVQQEGEGRPKITEKRRKTLVELRDEANEKRRKKQSEPKTPKEPKPKRKYRKKKCPFCGDEDHISVKDCKYMKIALAREDAMQAGADLTL</sequence>
<keyword evidence="4 6" id="KW-0862">Zinc</keyword>
<reference evidence="9" key="1">
    <citation type="submission" date="2023-07" db="EMBL/GenBank/DDBJ databases">
        <title>A chromosome-level genome assembly of Lolium multiflorum.</title>
        <authorList>
            <person name="Chen Y."/>
            <person name="Copetti D."/>
            <person name="Kolliker R."/>
            <person name="Studer B."/>
        </authorList>
    </citation>
    <scope>NUCLEOTIDE SEQUENCE</scope>
    <source>
        <strain evidence="9">02402/16</strain>
        <tissue evidence="9">Leaf</tissue>
    </source>
</reference>
<evidence type="ECO:0000256" key="3">
    <source>
        <dbReference type="ARBA" id="ARBA00022771"/>
    </source>
</evidence>
<dbReference type="InterPro" id="IPR018289">
    <property type="entry name" value="MULE_transposase_dom"/>
</dbReference>
<evidence type="ECO:0000256" key="7">
    <source>
        <dbReference type="SAM" id="MobiDB-lite"/>
    </source>
</evidence>
<feature type="region of interest" description="Disordered" evidence="7">
    <location>
        <begin position="1"/>
        <end position="45"/>
    </location>
</feature>
<feature type="compositionally biased region" description="Basic and acidic residues" evidence="7">
    <location>
        <begin position="778"/>
        <end position="800"/>
    </location>
</feature>
<evidence type="ECO:0000256" key="2">
    <source>
        <dbReference type="ARBA" id="ARBA00022723"/>
    </source>
</evidence>
<dbReference type="InterPro" id="IPR031052">
    <property type="entry name" value="FHY3/FAR1"/>
</dbReference>
<accession>A0AAD8QLD2</accession>
<evidence type="ECO:0000259" key="8">
    <source>
        <dbReference type="PROSITE" id="PS50966"/>
    </source>
</evidence>
<gene>
    <name evidence="9" type="ORF">QYE76_028639</name>
</gene>
<dbReference type="InterPro" id="IPR006564">
    <property type="entry name" value="Znf_PMZ"/>
</dbReference>